<reference evidence="1 2" key="1">
    <citation type="submission" date="2014-06" db="EMBL/GenBank/DDBJ databases">
        <authorList>
            <person name="Ngugi D.K."/>
            <person name="Blom J."/>
            <person name="Alam I."/>
            <person name="Rashid M."/>
            <person name="Ba Alawi W."/>
            <person name="Zhang G."/>
            <person name="Hikmawan T."/>
            <person name="Guan Y."/>
            <person name="Antunes A."/>
            <person name="Siam R."/>
            <person name="ElDorry H."/>
            <person name="Bajic V."/>
            <person name="Stingl U."/>
        </authorList>
    </citation>
    <scope>NUCLEOTIDE SEQUENCE [LARGE SCALE GENOMIC DNA]</scope>
    <source>
        <strain evidence="1">SCGC AAA799-N04</strain>
    </source>
</reference>
<keyword evidence="2" id="KW-1185">Reference proteome</keyword>
<dbReference type="Proteomes" id="UP000028059">
    <property type="component" value="Unassembled WGS sequence"/>
</dbReference>
<sequence>MSKRVTLLIDDELYKKLRAKQAAEIKRYATTVSFSKIVTDILKKHV</sequence>
<gene>
    <name evidence="1" type="ORF">AAA799N04_00483</name>
</gene>
<protein>
    <submittedName>
        <fullName evidence="1">Uncharacterized protein</fullName>
    </submittedName>
</protein>
<dbReference type="AlphaFoldDB" id="A0A081RP52"/>
<evidence type="ECO:0000313" key="1">
    <source>
        <dbReference type="EMBL" id="KEQ56975.1"/>
    </source>
</evidence>
<name>A0A081RP52_9ARCH</name>
<proteinExistence type="predicted"/>
<accession>A0A081RP52</accession>
<organism evidence="1 2">
    <name type="scientific">Marine Group I thaumarchaeote SCGC AAA799-N04</name>
    <dbReference type="NCBI Taxonomy" id="1502293"/>
    <lineage>
        <taxon>Archaea</taxon>
        <taxon>Nitrososphaerota</taxon>
        <taxon>Marine Group I</taxon>
    </lineage>
</organism>
<evidence type="ECO:0000313" key="2">
    <source>
        <dbReference type="Proteomes" id="UP000028059"/>
    </source>
</evidence>
<comment type="caution">
    <text evidence="1">The sequence shown here is derived from an EMBL/GenBank/DDBJ whole genome shotgun (WGS) entry which is preliminary data.</text>
</comment>
<dbReference type="EMBL" id="JOKN01000006">
    <property type="protein sequence ID" value="KEQ56975.1"/>
    <property type="molecule type" value="Genomic_DNA"/>
</dbReference>